<dbReference type="EMBL" id="JAESVD010000013">
    <property type="protein sequence ID" value="MBL4915164.1"/>
    <property type="molecule type" value="Genomic_DNA"/>
</dbReference>
<dbReference type="Proteomes" id="UP000604898">
    <property type="component" value="Unassembled WGS sequence"/>
</dbReference>
<keyword evidence="4" id="KW-1185">Reference proteome</keyword>
<keyword evidence="1" id="KW-0812">Transmembrane</keyword>
<protein>
    <submittedName>
        <fullName evidence="3">Alpha/beta fold hydrolase</fullName>
    </submittedName>
</protein>
<feature type="transmembrane region" description="Helical" evidence="1">
    <location>
        <begin position="12"/>
        <end position="35"/>
    </location>
</feature>
<proteinExistence type="predicted"/>
<reference evidence="3 4" key="1">
    <citation type="submission" date="2021-01" db="EMBL/GenBank/DDBJ databases">
        <title>Genome sequence of Shewanella schlegeliana JCM 11561.</title>
        <authorList>
            <person name="Zhang H."/>
            <person name="Li C."/>
        </authorList>
    </citation>
    <scope>NUCLEOTIDE SEQUENCE [LARGE SCALE GENOMIC DNA]</scope>
    <source>
        <strain evidence="3 4">JCM 11561</strain>
    </source>
</reference>
<gene>
    <name evidence="3" type="ORF">JMA39_18875</name>
</gene>
<evidence type="ECO:0000256" key="1">
    <source>
        <dbReference type="SAM" id="Phobius"/>
    </source>
</evidence>
<sequence>MKAIIIGSTKHLAFALFYASLGTSLALIAMAVWYLNSRPDLSLWHTTELTSEYRAHSDVSSFSEYMQLEDKLFDELEKKIYLDPKAPQPFDVINRYVRGSYSDPALWSQDWNRSYEWANADAEFGVLLIHGMSDSPYAMSHFAKHYKDQAHVLGLRLPGHGTLPSALTHIYWQDMAGAVALATAHMKQVLGEKPLYLVGFSTGAALALNHELEQIATDKGTDYATMVLISPAIGLPPVAAGAKWQARLGTVLGLDKLSWNSIQAEYDPFKYGSFAVNAGDVVYQLSLRNHQLVQQLGFKALEELPPILTFQSLTDDTVDTSAVISSLYSLLPDADHELVLFDINRTKVNLSLILNDPLEPYRQMMAKGEFNYDFTLIENQSPESRELQARRLNDNDVTSLGLSWPKQVYSLSHVALPFPKSDALYGPIWDDKKPHIQIGTGASRGERGVISVSASEMLRQKWNPFHSYLLEKMDEVIVP</sequence>
<feature type="domain" description="AB hydrolase-1" evidence="2">
    <location>
        <begin position="126"/>
        <end position="283"/>
    </location>
</feature>
<dbReference type="Pfam" id="PF12697">
    <property type="entry name" value="Abhydrolase_6"/>
    <property type="match status" value="1"/>
</dbReference>
<evidence type="ECO:0000313" key="4">
    <source>
        <dbReference type="Proteomes" id="UP000604898"/>
    </source>
</evidence>
<dbReference type="SUPFAM" id="SSF53474">
    <property type="entry name" value="alpha/beta-Hydrolases"/>
    <property type="match status" value="1"/>
</dbReference>
<organism evidence="3 4">
    <name type="scientific">Shewanella schlegeliana</name>
    <dbReference type="NCBI Taxonomy" id="190308"/>
    <lineage>
        <taxon>Bacteria</taxon>
        <taxon>Pseudomonadati</taxon>
        <taxon>Pseudomonadota</taxon>
        <taxon>Gammaproteobacteria</taxon>
        <taxon>Alteromonadales</taxon>
        <taxon>Shewanellaceae</taxon>
        <taxon>Shewanella</taxon>
    </lineage>
</organism>
<comment type="caution">
    <text evidence="3">The sequence shown here is derived from an EMBL/GenBank/DDBJ whole genome shotgun (WGS) entry which is preliminary data.</text>
</comment>
<dbReference type="InterPro" id="IPR000073">
    <property type="entry name" value="AB_hydrolase_1"/>
</dbReference>
<keyword evidence="1" id="KW-1133">Transmembrane helix</keyword>
<keyword evidence="3" id="KW-0378">Hydrolase</keyword>
<dbReference type="InterPro" id="IPR029058">
    <property type="entry name" value="AB_hydrolase_fold"/>
</dbReference>
<dbReference type="RefSeq" id="WP_202723427.1">
    <property type="nucleotide sequence ID" value="NZ_BPEX01000010.1"/>
</dbReference>
<dbReference type="GO" id="GO:0016787">
    <property type="term" value="F:hydrolase activity"/>
    <property type="evidence" value="ECO:0007669"/>
    <property type="project" value="UniProtKB-KW"/>
</dbReference>
<name>A0ABS1T2Y9_9GAMM</name>
<evidence type="ECO:0000259" key="2">
    <source>
        <dbReference type="Pfam" id="PF12697"/>
    </source>
</evidence>
<accession>A0ABS1T2Y9</accession>
<dbReference type="Gene3D" id="3.40.50.1820">
    <property type="entry name" value="alpha/beta hydrolase"/>
    <property type="match status" value="1"/>
</dbReference>
<keyword evidence="1" id="KW-0472">Membrane</keyword>
<evidence type="ECO:0000313" key="3">
    <source>
        <dbReference type="EMBL" id="MBL4915164.1"/>
    </source>
</evidence>